<dbReference type="GO" id="GO:0019867">
    <property type="term" value="C:outer membrane"/>
    <property type="evidence" value="ECO:0007669"/>
    <property type="project" value="InterPro"/>
</dbReference>
<evidence type="ECO:0000259" key="5">
    <source>
        <dbReference type="Pfam" id="PF05433"/>
    </source>
</evidence>
<dbReference type="OrthoDB" id="5298735at2"/>
<protein>
    <recommendedName>
        <fullName evidence="5">Glycine zipper 2TM domain-containing protein</fullName>
    </recommendedName>
</protein>
<dbReference type="Pfam" id="PF05433">
    <property type="entry name" value="Rick_17kDa_Anti"/>
    <property type="match status" value="1"/>
</dbReference>
<comment type="subcellular location">
    <subcellularLocation>
        <location evidence="1">Membrane</location>
    </subcellularLocation>
</comment>
<evidence type="ECO:0000256" key="3">
    <source>
        <dbReference type="SAM" id="MobiDB-lite"/>
    </source>
</evidence>
<keyword evidence="4" id="KW-0812">Transmembrane</keyword>
<keyword evidence="4" id="KW-1133">Transmembrane helix</keyword>
<gene>
    <name evidence="6" type="ORF">CLM73_01085</name>
</gene>
<name>A0A2S0I1F1_9BURK</name>
<dbReference type="PANTHER" id="PTHR35603">
    <property type="match status" value="1"/>
</dbReference>
<evidence type="ECO:0000256" key="1">
    <source>
        <dbReference type="ARBA" id="ARBA00004370"/>
    </source>
</evidence>
<dbReference type="AlphaFoldDB" id="A0A2S0I1F1"/>
<proteinExistence type="predicted"/>
<feature type="transmembrane region" description="Helical" evidence="4">
    <location>
        <begin position="17"/>
        <end position="40"/>
    </location>
</feature>
<evidence type="ECO:0000256" key="4">
    <source>
        <dbReference type="SAM" id="Phobius"/>
    </source>
</evidence>
<keyword evidence="2 4" id="KW-0472">Membrane</keyword>
<evidence type="ECO:0000313" key="7">
    <source>
        <dbReference type="Proteomes" id="UP000239477"/>
    </source>
</evidence>
<organism evidence="6 7">
    <name type="scientific">Achromobacter spanius</name>
    <dbReference type="NCBI Taxonomy" id="217203"/>
    <lineage>
        <taxon>Bacteria</taxon>
        <taxon>Pseudomonadati</taxon>
        <taxon>Pseudomonadota</taxon>
        <taxon>Betaproteobacteria</taxon>
        <taxon>Burkholderiales</taxon>
        <taxon>Alcaligenaceae</taxon>
        <taxon>Achromobacter</taxon>
    </lineage>
</organism>
<keyword evidence="7" id="KW-1185">Reference proteome</keyword>
<evidence type="ECO:0000313" key="6">
    <source>
        <dbReference type="EMBL" id="AVJ25825.1"/>
    </source>
</evidence>
<evidence type="ECO:0000256" key="2">
    <source>
        <dbReference type="ARBA" id="ARBA00023136"/>
    </source>
</evidence>
<feature type="region of interest" description="Disordered" evidence="3">
    <location>
        <begin position="67"/>
        <end position="111"/>
    </location>
</feature>
<dbReference type="InterPro" id="IPR008816">
    <property type="entry name" value="Gly_zipper_2TM_dom"/>
</dbReference>
<reference evidence="6 7" key="1">
    <citation type="submission" date="2017-09" db="EMBL/GenBank/DDBJ databases">
        <title>Genomic, metabolic, and phenotypic characteristics of bacterial isolates from the natural microbiome of the model nematode Caenorhabditis elegans.</title>
        <authorList>
            <person name="Zimmermann J."/>
            <person name="Obeng N."/>
            <person name="Yang W."/>
            <person name="Obeng O."/>
            <person name="Kissoyan K."/>
            <person name="Pees B."/>
            <person name="Dirksen P."/>
            <person name="Hoppner M."/>
            <person name="Franke A."/>
            <person name="Rosenstiel P."/>
            <person name="Leippe M."/>
            <person name="Dierking K."/>
            <person name="Kaleta C."/>
            <person name="Schulenburg H."/>
        </authorList>
    </citation>
    <scope>NUCLEOTIDE SEQUENCE [LARGE SCALE GENOMIC DNA]</scope>
    <source>
        <strain evidence="6 7">MYb73</strain>
    </source>
</reference>
<dbReference type="PANTHER" id="PTHR35603:SF2">
    <property type="entry name" value="OUTER MEMBRANE LIPOPROTEIN"/>
    <property type="match status" value="1"/>
</dbReference>
<accession>A0A2S0I1F1</accession>
<dbReference type="Proteomes" id="UP000239477">
    <property type="component" value="Chromosome"/>
</dbReference>
<sequence>MNTSTPSASPRRGLHPLLAAAAIAVIVMCSVGVAAVLGWLPSPSANPHAEAAVAEAGLEDANLAPAPAAEPATAANTAANTAPPGAGRPAGQMHQAQQSQPAQPSRPAAAPAQPACATCGVVQTIRQVQVPTKDDSNHLVGTIAGGVAGGVVGNQFGGGNGKTALTVLGAVGGALAGREVERNIRQQQTVTHYELTVRMNDGSTRQFRSAQPFAFASGDHVRVENNQLLPG</sequence>
<dbReference type="RefSeq" id="WP_105236952.1">
    <property type="nucleotide sequence ID" value="NZ_CP023270.1"/>
</dbReference>
<dbReference type="EMBL" id="CP023270">
    <property type="protein sequence ID" value="AVJ25825.1"/>
    <property type="molecule type" value="Genomic_DNA"/>
</dbReference>
<dbReference type="InterPro" id="IPR051407">
    <property type="entry name" value="Bact_OM_lipoprot/Surf_antigen"/>
</dbReference>
<feature type="domain" description="Glycine zipper 2TM" evidence="5">
    <location>
        <begin position="141"/>
        <end position="180"/>
    </location>
</feature>